<gene>
    <name evidence="2" type="ORF">WOB96_13295</name>
</gene>
<evidence type="ECO:0008006" key="4">
    <source>
        <dbReference type="Google" id="ProtNLM"/>
    </source>
</evidence>
<protein>
    <recommendedName>
        <fullName evidence="4">General stress protein 17M-like domain-containing protein</fullName>
    </recommendedName>
</protein>
<organism evidence="2 3">
    <name type="scientific">Thermithiobacillus plumbiphilus</name>
    <dbReference type="NCBI Taxonomy" id="1729899"/>
    <lineage>
        <taxon>Bacteria</taxon>
        <taxon>Pseudomonadati</taxon>
        <taxon>Pseudomonadota</taxon>
        <taxon>Acidithiobacillia</taxon>
        <taxon>Acidithiobacillales</taxon>
        <taxon>Thermithiobacillaceae</taxon>
        <taxon>Thermithiobacillus</taxon>
    </lineage>
</organism>
<keyword evidence="1" id="KW-0812">Transmembrane</keyword>
<name>A0ABU9DB24_9PROT</name>
<comment type="caution">
    <text evidence="2">The sequence shown here is derived from an EMBL/GenBank/DDBJ whole genome shotgun (WGS) entry which is preliminary data.</text>
</comment>
<dbReference type="RefSeq" id="WP_341371783.1">
    <property type="nucleotide sequence ID" value="NZ_JBBPCO010000015.1"/>
</dbReference>
<proteinExistence type="predicted"/>
<feature type="transmembrane region" description="Helical" evidence="1">
    <location>
        <begin position="93"/>
        <end position="114"/>
    </location>
</feature>
<keyword evidence="1" id="KW-0472">Membrane</keyword>
<evidence type="ECO:0000256" key="1">
    <source>
        <dbReference type="SAM" id="Phobius"/>
    </source>
</evidence>
<dbReference type="EMBL" id="JBBPCO010000015">
    <property type="protein sequence ID" value="MEK8090727.1"/>
    <property type="molecule type" value="Genomic_DNA"/>
</dbReference>
<accession>A0ABU9DB24</accession>
<feature type="transmembrane region" description="Helical" evidence="1">
    <location>
        <begin position="120"/>
        <end position="147"/>
    </location>
</feature>
<dbReference type="Proteomes" id="UP001446205">
    <property type="component" value="Unassembled WGS sequence"/>
</dbReference>
<evidence type="ECO:0000313" key="3">
    <source>
        <dbReference type="Proteomes" id="UP001446205"/>
    </source>
</evidence>
<sequence>MNQPPFKVAGIYQDRPAAEAAVRYLREHGIAEREISLLGPEDSLTQREVGDGMQSLSPQGGAGAAHGGIDAKLEAKDSDEVGREVLTEHVKGALVGGAIGGAAGAAGVAAMTAAGATLFVAAPVIAIAAMASWGAMAGAGVGTGIAMGRGQIESIIKDAVKDGHYAVLVQSQDQAGEDRAKDLMRHTMNPEQVLTS</sequence>
<keyword evidence="1" id="KW-1133">Transmembrane helix</keyword>
<evidence type="ECO:0000313" key="2">
    <source>
        <dbReference type="EMBL" id="MEK8090727.1"/>
    </source>
</evidence>
<keyword evidence="3" id="KW-1185">Reference proteome</keyword>
<reference evidence="2 3" key="1">
    <citation type="submission" date="2024-04" db="EMBL/GenBank/DDBJ databases">
        <authorList>
            <person name="Abashina T."/>
            <person name="Shaikin A."/>
        </authorList>
    </citation>
    <scope>NUCLEOTIDE SEQUENCE [LARGE SCALE GENOMIC DNA]</scope>
    <source>
        <strain evidence="2 3">AAFK</strain>
    </source>
</reference>